<dbReference type="PANTHER" id="PTHR47160">
    <property type="entry name" value="PUTATIVE-RELATED"/>
    <property type="match status" value="1"/>
</dbReference>
<dbReference type="Proteomes" id="UP000475862">
    <property type="component" value="Unassembled WGS sequence"/>
</dbReference>
<accession>A0A6G0TAW6</accession>
<dbReference type="Pfam" id="PF10551">
    <property type="entry name" value="MULE"/>
    <property type="match status" value="1"/>
</dbReference>
<sequence>CFFKINFQAEKNRYSFSIHRKSEKKIIWRFTEYKRKKCLTRCYTTTDDLSGEFIDKRGDHEHAPDAARLESRKVIERIKKASDSTQTTRNIISEAFSQSSMTVAARLPSTVALSRTIQRSRNRNNVPPPNPVTIDSLVIPSEYTLTLSDLPFLLILIFTTNKNLNVLNDSEMWFADGTFKSVPNIFTQLYTIHGNISSTVYPLIYKLMCNKNENSYSEVLNQINILKPNLQPKSIVMDFEQAFIKSFKELYSDVTIHGCFFHFTQCLWRKLQSCGLKNRYSTDVIFAHEIKKLSALAFVPVDNVISTLEELINSDYYEDLQTVVDYFEDTWIGRLTRGGRRRAPTFPIKIWNMFNAVIQGSPRTNNAVVGWHRAFNSALGANHVTVWKFISMLKREHGLQEAKIEQQIAGVPQQKIGVSIKIWTSVTLTCSERIIIVPISYYIPSIFKSVKPSDFSLGSSSRILSKRLVITSENNCAGVDFVILAHCSRNK</sequence>
<keyword evidence="3" id="KW-1185">Reference proteome</keyword>
<dbReference type="OrthoDB" id="3066195at2759"/>
<protein>
    <recommendedName>
        <fullName evidence="1">MULE transposase domain-containing protein</fullName>
    </recommendedName>
</protein>
<reference evidence="2 3" key="1">
    <citation type="submission" date="2019-08" db="EMBL/GenBank/DDBJ databases">
        <title>The genome of the soybean aphid Biotype 1, its phylome, world population structure and adaptation to the North American continent.</title>
        <authorList>
            <person name="Giordano R."/>
            <person name="Donthu R.K."/>
            <person name="Hernandez A.G."/>
            <person name="Wright C.L."/>
            <person name="Zimin A.V."/>
        </authorList>
    </citation>
    <scope>NUCLEOTIDE SEQUENCE [LARGE SCALE GENOMIC DNA]</scope>
    <source>
        <tissue evidence="2">Whole aphids</tissue>
    </source>
</reference>
<dbReference type="InterPro" id="IPR018289">
    <property type="entry name" value="MULE_transposase_dom"/>
</dbReference>
<organism evidence="2 3">
    <name type="scientific">Aphis glycines</name>
    <name type="common">Soybean aphid</name>
    <dbReference type="NCBI Taxonomy" id="307491"/>
    <lineage>
        <taxon>Eukaryota</taxon>
        <taxon>Metazoa</taxon>
        <taxon>Ecdysozoa</taxon>
        <taxon>Arthropoda</taxon>
        <taxon>Hexapoda</taxon>
        <taxon>Insecta</taxon>
        <taxon>Pterygota</taxon>
        <taxon>Neoptera</taxon>
        <taxon>Paraneoptera</taxon>
        <taxon>Hemiptera</taxon>
        <taxon>Sternorrhyncha</taxon>
        <taxon>Aphidomorpha</taxon>
        <taxon>Aphidoidea</taxon>
        <taxon>Aphididae</taxon>
        <taxon>Aphidini</taxon>
        <taxon>Aphis</taxon>
        <taxon>Aphis</taxon>
    </lineage>
</organism>
<evidence type="ECO:0000313" key="2">
    <source>
        <dbReference type="EMBL" id="KAE9528681.1"/>
    </source>
</evidence>
<dbReference type="EMBL" id="VYZN01000048">
    <property type="protein sequence ID" value="KAE9528681.1"/>
    <property type="molecule type" value="Genomic_DNA"/>
</dbReference>
<dbReference type="AlphaFoldDB" id="A0A6G0TAW6"/>
<proteinExistence type="predicted"/>
<evidence type="ECO:0000259" key="1">
    <source>
        <dbReference type="Pfam" id="PF10551"/>
    </source>
</evidence>
<comment type="caution">
    <text evidence="2">The sequence shown here is derived from an EMBL/GenBank/DDBJ whole genome shotgun (WGS) entry which is preliminary data.</text>
</comment>
<gene>
    <name evidence="2" type="ORF">AGLY_012256</name>
</gene>
<feature type="domain" description="MULE transposase" evidence="1">
    <location>
        <begin position="173"/>
        <end position="265"/>
    </location>
</feature>
<name>A0A6G0TAW6_APHGL</name>
<evidence type="ECO:0000313" key="3">
    <source>
        <dbReference type="Proteomes" id="UP000475862"/>
    </source>
</evidence>
<dbReference type="PANTHER" id="PTHR47160:SF10">
    <property type="entry name" value="MULE TRANSPOSASE DOMAIN-CONTAINING PROTEIN"/>
    <property type="match status" value="1"/>
</dbReference>
<dbReference type="Gene3D" id="2.20.25.240">
    <property type="match status" value="1"/>
</dbReference>
<feature type="non-terminal residue" evidence="2">
    <location>
        <position position="1"/>
    </location>
</feature>